<evidence type="ECO:0008006" key="3">
    <source>
        <dbReference type="Google" id="ProtNLM"/>
    </source>
</evidence>
<dbReference type="PROSITE" id="PS51257">
    <property type="entry name" value="PROKAR_LIPOPROTEIN"/>
    <property type="match status" value="1"/>
</dbReference>
<dbReference type="EMBL" id="JAMLJN010000007">
    <property type="protein sequence ID" value="MCL9770607.1"/>
    <property type="molecule type" value="Genomic_DNA"/>
</dbReference>
<keyword evidence="2" id="KW-1185">Reference proteome</keyword>
<dbReference type="Proteomes" id="UP001203342">
    <property type="component" value="Unassembled WGS sequence"/>
</dbReference>
<reference evidence="1 2" key="1">
    <citation type="submission" date="2022-05" db="EMBL/GenBank/DDBJ databases">
        <title>Flavobacterium sp., isolated from activated sludge.</title>
        <authorList>
            <person name="Ran Q."/>
        </authorList>
    </citation>
    <scope>NUCLEOTIDE SEQUENCE [LARGE SCALE GENOMIC DNA]</scope>
    <source>
        <strain evidence="1 2">HXWNR69</strain>
    </source>
</reference>
<dbReference type="RefSeq" id="WP_250582122.1">
    <property type="nucleotide sequence ID" value="NZ_JAMLJN010000007.1"/>
</dbReference>
<evidence type="ECO:0000313" key="1">
    <source>
        <dbReference type="EMBL" id="MCL9770607.1"/>
    </source>
</evidence>
<organism evidence="1 2">
    <name type="scientific">Flavobacterium fragile</name>
    <dbReference type="NCBI Taxonomy" id="2949085"/>
    <lineage>
        <taxon>Bacteria</taxon>
        <taxon>Pseudomonadati</taxon>
        <taxon>Bacteroidota</taxon>
        <taxon>Flavobacteriia</taxon>
        <taxon>Flavobacteriales</taxon>
        <taxon>Flavobacteriaceae</taxon>
        <taxon>Flavobacterium</taxon>
    </lineage>
</organism>
<name>A0ABT0TI83_9FLAO</name>
<evidence type="ECO:0000313" key="2">
    <source>
        <dbReference type="Proteomes" id="UP001203342"/>
    </source>
</evidence>
<gene>
    <name evidence="1" type="ORF">NAT47_09265</name>
</gene>
<sequence length="150" mass="17019">MRILVFIFVLIISIGLQSCNSTVKSVYRDDFRSASKTEVKNIQEEVGATNSNKSILILTQTSKGEKIIISQNGKVIFSEYPITNLKSRIANYFSVDTNFDVLVKDISTKKEIIIPASKIGKHKYIYLMKKGNKGKFQYVITYSNTLRPLK</sequence>
<proteinExistence type="predicted"/>
<protein>
    <recommendedName>
        <fullName evidence="3">Lipoprotein</fullName>
    </recommendedName>
</protein>
<accession>A0ABT0TI83</accession>
<comment type="caution">
    <text evidence="1">The sequence shown here is derived from an EMBL/GenBank/DDBJ whole genome shotgun (WGS) entry which is preliminary data.</text>
</comment>